<dbReference type="KEGG" id="cpra:CPter91_5041"/>
<dbReference type="InterPro" id="IPR038072">
    <property type="entry name" value="GspK_central_sf"/>
</dbReference>
<dbReference type="SUPFAM" id="SSF158544">
    <property type="entry name" value="GspK insert domain-like"/>
    <property type="match status" value="1"/>
</dbReference>
<dbReference type="NCBIfam" id="NF037980">
    <property type="entry name" value="T2SS_GspK"/>
    <property type="match status" value="1"/>
</dbReference>
<evidence type="ECO:0000256" key="5">
    <source>
        <dbReference type="ARBA" id="ARBA00022519"/>
    </source>
</evidence>
<evidence type="ECO:0000256" key="4">
    <source>
        <dbReference type="ARBA" id="ARBA00022475"/>
    </source>
</evidence>
<accession>A0A127QB89</accession>
<dbReference type="SUPFAM" id="SSF54523">
    <property type="entry name" value="Pili subunits"/>
    <property type="match status" value="1"/>
</dbReference>
<evidence type="ECO:0000256" key="10">
    <source>
        <dbReference type="PIRNR" id="PIRNR002786"/>
    </source>
</evidence>
<keyword evidence="7" id="KW-0653">Protein transport</keyword>
<dbReference type="EMBL" id="CP013234">
    <property type="protein sequence ID" value="AMP07329.1"/>
    <property type="molecule type" value="Genomic_DNA"/>
</dbReference>
<dbReference type="Pfam" id="PF03934">
    <property type="entry name" value="T2SSK"/>
    <property type="match status" value="1"/>
</dbReference>
<feature type="transmembrane region" description="Helical" evidence="11">
    <location>
        <begin position="12"/>
        <end position="35"/>
    </location>
</feature>
<dbReference type="InterPro" id="IPR049031">
    <property type="entry name" value="T2SSK_SAM-like_1st"/>
</dbReference>
<dbReference type="PANTHER" id="PTHR38831">
    <property type="entry name" value="TYPE II SECRETION SYSTEM PROTEIN K"/>
    <property type="match status" value="1"/>
</dbReference>
<keyword evidence="6 11" id="KW-0812">Transmembrane</keyword>
<name>A0A127QB89_9BURK</name>
<dbReference type="OrthoDB" id="5293133at2"/>
<dbReference type="RefSeq" id="WP_061944772.1">
    <property type="nucleotide sequence ID" value="NZ_CP013234.1"/>
</dbReference>
<dbReference type="Gene3D" id="1.10.40.60">
    <property type="entry name" value="EpsJ-like"/>
    <property type="match status" value="2"/>
</dbReference>
<dbReference type="GO" id="GO:0009306">
    <property type="term" value="P:protein secretion"/>
    <property type="evidence" value="ECO:0007669"/>
    <property type="project" value="InterPro"/>
</dbReference>
<evidence type="ECO:0000256" key="8">
    <source>
        <dbReference type="ARBA" id="ARBA00022989"/>
    </source>
</evidence>
<dbReference type="PIRSF" id="PIRSF002786">
    <property type="entry name" value="XcpX"/>
    <property type="match status" value="1"/>
</dbReference>
<sequence length="332" mass="35754">MKRPLRSLRAQRGVAVVTALLLTTLAVTIVASLFWQQQVQVRSIENQRLQLQKNWIMRGALDWASMILRASSKQFQYDYLGQPWAAPLADTRLDQYVEDGQAVGDAGDAILSGNIVDAQSRYNLNNLSVNGSPSADEVLAFKRLLSSLRLPATLATAAAQAIAQGLPAAPSAPPPVPGQQTTATATASATLPMLQVDDLLSVPGFTPDIVRQLKDYVVVLPWTGGPTPINANTASAEVLASRFPNLSLAQATTLVAMRRTAPFTDVPNFTAQMLNLFQISVPDTAKIAVSSNFFLVYGKIRMGRAALNTVSLLNRITSGPSSSTNIVWIREQ</sequence>
<dbReference type="Gene3D" id="3.30.1300.30">
    <property type="entry name" value="GSPII I/J protein-like"/>
    <property type="match status" value="1"/>
</dbReference>
<evidence type="ECO:0000259" key="12">
    <source>
        <dbReference type="Pfam" id="PF03934"/>
    </source>
</evidence>
<dbReference type="STRING" id="279113.CPter91_5041"/>
<comment type="subcellular location">
    <subcellularLocation>
        <location evidence="1 10">Cell inner membrane</location>
    </subcellularLocation>
</comment>
<dbReference type="AlphaFoldDB" id="A0A127QB89"/>
<evidence type="ECO:0000256" key="6">
    <source>
        <dbReference type="ARBA" id="ARBA00022692"/>
    </source>
</evidence>
<dbReference type="PANTHER" id="PTHR38831:SF1">
    <property type="entry name" value="TYPE II SECRETION SYSTEM PROTEIN K-RELATED"/>
    <property type="match status" value="1"/>
</dbReference>
<keyword evidence="5 10" id="KW-0997">Cell inner membrane</keyword>
<dbReference type="Pfam" id="PF21687">
    <property type="entry name" value="T2SSK_1st"/>
    <property type="match status" value="1"/>
</dbReference>
<evidence type="ECO:0000256" key="2">
    <source>
        <dbReference type="ARBA" id="ARBA00007246"/>
    </source>
</evidence>
<evidence type="ECO:0000256" key="11">
    <source>
        <dbReference type="SAM" id="Phobius"/>
    </source>
</evidence>
<keyword evidence="8 11" id="KW-1133">Transmembrane helix</keyword>
<evidence type="ECO:0000313" key="15">
    <source>
        <dbReference type="Proteomes" id="UP000074561"/>
    </source>
</evidence>
<evidence type="ECO:0000313" key="14">
    <source>
        <dbReference type="EMBL" id="AMP07329.1"/>
    </source>
</evidence>
<feature type="domain" description="T2SS protein K second SAM-like" evidence="12">
    <location>
        <begin position="229"/>
        <end position="273"/>
    </location>
</feature>
<comment type="similarity">
    <text evidence="2 10">Belongs to the GSP K family.</text>
</comment>
<dbReference type="Proteomes" id="UP000074561">
    <property type="component" value="Chromosome"/>
</dbReference>
<keyword evidence="9 10" id="KW-0472">Membrane</keyword>
<keyword evidence="4 10" id="KW-1003">Cell membrane</keyword>
<organism evidence="14 15">
    <name type="scientific">Collimonas pratensis</name>
    <dbReference type="NCBI Taxonomy" id="279113"/>
    <lineage>
        <taxon>Bacteria</taxon>
        <taxon>Pseudomonadati</taxon>
        <taxon>Pseudomonadota</taxon>
        <taxon>Betaproteobacteria</taxon>
        <taxon>Burkholderiales</taxon>
        <taxon>Oxalobacteraceae</taxon>
        <taxon>Collimonas</taxon>
    </lineage>
</organism>
<keyword evidence="3 10" id="KW-0813">Transport</keyword>
<dbReference type="PATRIC" id="fig|279113.9.peg.4990"/>
<protein>
    <recommendedName>
        <fullName evidence="10">Type II secretion system protein K</fullName>
    </recommendedName>
</protein>
<feature type="domain" description="T2SS protein K first SAM-like" evidence="13">
    <location>
        <begin position="120"/>
        <end position="221"/>
    </location>
</feature>
<reference evidence="14 15" key="1">
    <citation type="submission" date="2015-11" db="EMBL/GenBank/DDBJ databases">
        <title>Exploring the genomic traits of fungus-feeding bacterial genus Collimonas.</title>
        <authorList>
            <person name="Song C."/>
            <person name="Schmidt R."/>
            <person name="de Jager V."/>
            <person name="Krzyzanowska D."/>
            <person name="Jongedijk E."/>
            <person name="Cankar K."/>
            <person name="Beekwilder J."/>
            <person name="van Veen A."/>
            <person name="de Boer W."/>
            <person name="van Veen J.A."/>
            <person name="Garbeva P."/>
        </authorList>
    </citation>
    <scope>NUCLEOTIDE SEQUENCE [LARGE SCALE GENOMIC DNA]</scope>
    <source>
        <strain evidence="14 15">Ter91</strain>
    </source>
</reference>
<dbReference type="GO" id="GO:0005886">
    <property type="term" value="C:plasma membrane"/>
    <property type="evidence" value="ECO:0007669"/>
    <property type="project" value="UniProtKB-SubCell"/>
</dbReference>
<dbReference type="InterPro" id="IPR049179">
    <property type="entry name" value="T2SSK_SAM-like_2nd"/>
</dbReference>
<evidence type="ECO:0000256" key="1">
    <source>
        <dbReference type="ARBA" id="ARBA00004533"/>
    </source>
</evidence>
<evidence type="ECO:0000259" key="13">
    <source>
        <dbReference type="Pfam" id="PF21687"/>
    </source>
</evidence>
<gene>
    <name evidence="14" type="primary">gspK</name>
    <name evidence="14" type="ORF">CPter91_5041</name>
</gene>
<dbReference type="InterPro" id="IPR005628">
    <property type="entry name" value="GspK"/>
</dbReference>
<evidence type="ECO:0000256" key="3">
    <source>
        <dbReference type="ARBA" id="ARBA00022448"/>
    </source>
</evidence>
<proteinExistence type="inferred from homology"/>
<dbReference type="InterPro" id="IPR045584">
    <property type="entry name" value="Pilin-like"/>
</dbReference>
<evidence type="ECO:0000256" key="9">
    <source>
        <dbReference type="ARBA" id="ARBA00023136"/>
    </source>
</evidence>
<evidence type="ECO:0000256" key="7">
    <source>
        <dbReference type="ARBA" id="ARBA00022927"/>
    </source>
</evidence>